<dbReference type="Proteomes" id="UP001501469">
    <property type="component" value="Unassembled WGS sequence"/>
</dbReference>
<sequence length="110" mass="11289">MKRLTAHSLVAAIFLAARIPVRAQAQALTLGAGLLTGQVLDHSTQAPVPSAAACHAGHGSQAARARDFWCPGYGSVAVAGPGWSGAGSRLWDAAPPAHCLVSLYKHKIAK</sequence>
<accession>A0ABP7TY04</accession>
<protein>
    <submittedName>
        <fullName evidence="2">Uncharacterized protein</fullName>
    </submittedName>
</protein>
<evidence type="ECO:0000313" key="3">
    <source>
        <dbReference type="Proteomes" id="UP001501469"/>
    </source>
</evidence>
<keyword evidence="1" id="KW-0732">Signal</keyword>
<feature type="chain" id="PRO_5045628122" evidence="1">
    <location>
        <begin position="24"/>
        <end position="110"/>
    </location>
</feature>
<comment type="caution">
    <text evidence="2">The sequence shown here is derived from an EMBL/GenBank/DDBJ whole genome shotgun (WGS) entry which is preliminary data.</text>
</comment>
<organism evidence="2 3">
    <name type="scientific">Hymenobacter glaciei</name>
    <dbReference type="NCBI Taxonomy" id="877209"/>
    <lineage>
        <taxon>Bacteria</taxon>
        <taxon>Pseudomonadati</taxon>
        <taxon>Bacteroidota</taxon>
        <taxon>Cytophagia</taxon>
        <taxon>Cytophagales</taxon>
        <taxon>Hymenobacteraceae</taxon>
        <taxon>Hymenobacter</taxon>
    </lineage>
</organism>
<gene>
    <name evidence="2" type="ORF">GCM10022409_16310</name>
</gene>
<reference evidence="3" key="1">
    <citation type="journal article" date="2019" name="Int. J. Syst. Evol. Microbiol.">
        <title>The Global Catalogue of Microorganisms (GCM) 10K type strain sequencing project: providing services to taxonomists for standard genome sequencing and annotation.</title>
        <authorList>
            <consortium name="The Broad Institute Genomics Platform"/>
            <consortium name="The Broad Institute Genome Sequencing Center for Infectious Disease"/>
            <person name="Wu L."/>
            <person name="Ma J."/>
        </authorList>
    </citation>
    <scope>NUCLEOTIDE SEQUENCE [LARGE SCALE GENOMIC DNA]</scope>
    <source>
        <strain evidence="3">JCM 17225</strain>
    </source>
</reference>
<dbReference type="EMBL" id="BAABDK010000013">
    <property type="protein sequence ID" value="GAA4032773.1"/>
    <property type="molecule type" value="Genomic_DNA"/>
</dbReference>
<evidence type="ECO:0000256" key="1">
    <source>
        <dbReference type="SAM" id="SignalP"/>
    </source>
</evidence>
<evidence type="ECO:0000313" key="2">
    <source>
        <dbReference type="EMBL" id="GAA4032773.1"/>
    </source>
</evidence>
<name>A0ABP7TY04_9BACT</name>
<feature type="signal peptide" evidence="1">
    <location>
        <begin position="1"/>
        <end position="23"/>
    </location>
</feature>
<proteinExistence type="predicted"/>
<keyword evidence="3" id="KW-1185">Reference proteome</keyword>